<keyword evidence="2" id="KW-0536">Nodulation</keyword>
<dbReference type="Gene3D" id="1.10.10.10">
    <property type="entry name" value="Winged helix-like DNA-binding domain superfamily/Winged helix DNA-binding domain"/>
    <property type="match status" value="1"/>
</dbReference>
<dbReference type="PANTHER" id="PTHR30118">
    <property type="entry name" value="HTH-TYPE TRANSCRIPTIONAL REGULATOR LEUO-RELATED"/>
    <property type="match status" value="1"/>
</dbReference>
<evidence type="ECO:0000256" key="4">
    <source>
        <dbReference type="ARBA" id="ARBA00023125"/>
    </source>
</evidence>
<dbReference type="EMBL" id="QGTR01000001">
    <property type="protein sequence ID" value="PWW03376.1"/>
    <property type="molecule type" value="Genomic_DNA"/>
</dbReference>
<dbReference type="InterPro" id="IPR005119">
    <property type="entry name" value="LysR_subst-bd"/>
</dbReference>
<dbReference type="Proteomes" id="UP000246352">
    <property type="component" value="Unassembled WGS sequence"/>
</dbReference>
<organism evidence="7 8">
    <name type="scientific">Hoeflea marina</name>
    <dbReference type="NCBI Taxonomy" id="274592"/>
    <lineage>
        <taxon>Bacteria</taxon>
        <taxon>Pseudomonadati</taxon>
        <taxon>Pseudomonadota</taxon>
        <taxon>Alphaproteobacteria</taxon>
        <taxon>Hyphomicrobiales</taxon>
        <taxon>Rhizobiaceae</taxon>
        <taxon>Hoeflea</taxon>
    </lineage>
</organism>
<dbReference type="PROSITE" id="PS50931">
    <property type="entry name" value="HTH_LYSR"/>
    <property type="match status" value="1"/>
</dbReference>
<dbReference type="InterPro" id="IPR050389">
    <property type="entry name" value="LysR-type_TF"/>
</dbReference>
<keyword evidence="5" id="KW-0804">Transcription</keyword>
<dbReference type="Pfam" id="PF03466">
    <property type="entry name" value="LysR_substrate"/>
    <property type="match status" value="1"/>
</dbReference>
<evidence type="ECO:0000256" key="1">
    <source>
        <dbReference type="ARBA" id="ARBA00009437"/>
    </source>
</evidence>
<dbReference type="InterPro" id="IPR000847">
    <property type="entry name" value="LysR_HTH_N"/>
</dbReference>
<dbReference type="InterPro" id="IPR036388">
    <property type="entry name" value="WH-like_DNA-bd_sf"/>
</dbReference>
<dbReference type="AlphaFoldDB" id="A0A317PT12"/>
<evidence type="ECO:0000256" key="3">
    <source>
        <dbReference type="ARBA" id="ARBA00023015"/>
    </source>
</evidence>
<comment type="caution">
    <text evidence="7">The sequence shown here is derived from an EMBL/GenBank/DDBJ whole genome shotgun (WGS) entry which is preliminary data.</text>
</comment>
<gene>
    <name evidence="7" type="ORF">DFR52_10156</name>
</gene>
<keyword evidence="3" id="KW-0805">Transcription regulation</keyword>
<comment type="similarity">
    <text evidence="1">Belongs to the LysR transcriptional regulatory family.</text>
</comment>
<evidence type="ECO:0000313" key="8">
    <source>
        <dbReference type="Proteomes" id="UP000246352"/>
    </source>
</evidence>
<dbReference type="RefSeq" id="WP_110029951.1">
    <property type="nucleotide sequence ID" value="NZ_QGTR01000001.1"/>
</dbReference>
<dbReference type="SUPFAM" id="SSF53850">
    <property type="entry name" value="Periplasmic binding protein-like II"/>
    <property type="match status" value="1"/>
</dbReference>
<keyword evidence="8" id="KW-1185">Reference proteome</keyword>
<protein>
    <submittedName>
        <fullName evidence="7">LysR family transcriptional regulator</fullName>
    </submittedName>
</protein>
<dbReference type="InterPro" id="IPR036390">
    <property type="entry name" value="WH_DNA-bd_sf"/>
</dbReference>
<reference evidence="7 8" key="1">
    <citation type="submission" date="2018-05" db="EMBL/GenBank/DDBJ databases">
        <title>Genomic Encyclopedia of Type Strains, Phase IV (KMG-IV): sequencing the most valuable type-strain genomes for metagenomic binning, comparative biology and taxonomic classification.</title>
        <authorList>
            <person name="Goeker M."/>
        </authorList>
    </citation>
    <scope>NUCLEOTIDE SEQUENCE [LARGE SCALE GENOMIC DNA]</scope>
    <source>
        <strain evidence="7 8">DSM 16791</strain>
    </source>
</reference>
<dbReference type="PANTHER" id="PTHR30118:SF15">
    <property type="entry name" value="TRANSCRIPTIONAL REGULATORY PROTEIN"/>
    <property type="match status" value="1"/>
</dbReference>
<name>A0A317PT12_9HYPH</name>
<evidence type="ECO:0000313" key="7">
    <source>
        <dbReference type="EMBL" id="PWW03376.1"/>
    </source>
</evidence>
<dbReference type="GO" id="GO:0003700">
    <property type="term" value="F:DNA-binding transcription factor activity"/>
    <property type="evidence" value="ECO:0007669"/>
    <property type="project" value="InterPro"/>
</dbReference>
<accession>A0A317PT12</accession>
<dbReference type="SUPFAM" id="SSF46785">
    <property type="entry name" value="Winged helix' DNA-binding domain"/>
    <property type="match status" value="1"/>
</dbReference>
<dbReference type="Gene3D" id="3.40.190.10">
    <property type="entry name" value="Periplasmic binding protein-like II"/>
    <property type="match status" value="2"/>
</dbReference>
<dbReference type="GO" id="GO:0003677">
    <property type="term" value="F:DNA binding"/>
    <property type="evidence" value="ECO:0007669"/>
    <property type="project" value="UniProtKB-KW"/>
</dbReference>
<keyword evidence="4" id="KW-0238">DNA-binding</keyword>
<sequence>MNAASRLSLKQLQVFSALLKSGNLSHVADQIGLTQQAVSANLAVLRDIFGDPLFTRTGRGVAPTALAKELGVEVSAILLALDLLVARAPFDPAQIEATVTISAADYAHAVAIAPQLGAIRRQAPKLKIILSELEVDAVVTKMASGQVDIVVTIPQFVPDTVPRRTILREHYVCVTAAGSPLAGQRISLATLVEQQHVVVSPARANLIGSADDWLKRCGLTRNIILSVPHFLLLPLVVEATGAVAFVPSRLLPNPHLVRLMLDGDVTPPGFEVVAAWHPRSATSPLIGWLVSMLAGTGFGEP</sequence>
<proteinExistence type="inferred from homology"/>
<feature type="domain" description="HTH lysR-type" evidence="6">
    <location>
        <begin position="7"/>
        <end position="64"/>
    </location>
</feature>
<dbReference type="Pfam" id="PF00126">
    <property type="entry name" value="HTH_1"/>
    <property type="match status" value="1"/>
</dbReference>
<evidence type="ECO:0000256" key="2">
    <source>
        <dbReference type="ARBA" id="ARBA00022458"/>
    </source>
</evidence>
<dbReference type="OrthoDB" id="528082at2"/>
<evidence type="ECO:0000259" key="6">
    <source>
        <dbReference type="PROSITE" id="PS50931"/>
    </source>
</evidence>
<evidence type="ECO:0000256" key="5">
    <source>
        <dbReference type="ARBA" id="ARBA00023163"/>
    </source>
</evidence>